<comment type="caution">
    <text evidence="11">The sequence shown here is derived from an EMBL/GenBank/DDBJ whole genome shotgun (WGS) entry which is preliminary data.</text>
</comment>
<evidence type="ECO:0000256" key="8">
    <source>
        <dbReference type="ARBA" id="ARBA00022989"/>
    </source>
</evidence>
<keyword evidence="4 10" id="KW-0288">FMN</keyword>
<evidence type="ECO:0000256" key="7">
    <source>
        <dbReference type="ARBA" id="ARBA00022982"/>
    </source>
</evidence>
<feature type="transmembrane region" description="Helical" evidence="10">
    <location>
        <begin position="203"/>
        <end position="224"/>
    </location>
</feature>
<evidence type="ECO:0000313" key="12">
    <source>
        <dbReference type="Proteomes" id="UP000739538"/>
    </source>
</evidence>
<evidence type="ECO:0000256" key="1">
    <source>
        <dbReference type="ARBA" id="ARBA00022448"/>
    </source>
</evidence>
<keyword evidence="6 10" id="KW-1278">Translocase</keyword>
<dbReference type="EC" id="7.-.-.-" evidence="10"/>
<feature type="transmembrane region" description="Helical" evidence="10">
    <location>
        <begin position="101"/>
        <end position="119"/>
    </location>
</feature>
<feature type="transmembrane region" description="Helical" evidence="10">
    <location>
        <begin position="230"/>
        <end position="251"/>
    </location>
</feature>
<keyword evidence="7 10" id="KW-0249">Electron transport</keyword>
<evidence type="ECO:0000313" key="11">
    <source>
        <dbReference type="EMBL" id="MCA9754316.1"/>
    </source>
</evidence>
<keyword evidence="8 10" id="KW-1133">Transmembrane helix</keyword>
<dbReference type="Proteomes" id="UP000739538">
    <property type="component" value="Unassembled WGS sequence"/>
</dbReference>
<keyword evidence="3 10" id="KW-0285">Flavoprotein</keyword>
<dbReference type="InterPro" id="IPR011303">
    <property type="entry name" value="RnfD_bac"/>
</dbReference>
<keyword evidence="5 10" id="KW-0812">Transmembrane</keyword>
<reference evidence="11" key="2">
    <citation type="journal article" date="2021" name="Microbiome">
        <title>Successional dynamics and alternative stable states in a saline activated sludge microbial community over 9 years.</title>
        <authorList>
            <person name="Wang Y."/>
            <person name="Ye J."/>
            <person name="Ju F."/>
            <person name="Liu L."/>
            <person name="Boyd J.A."/>
            <person name="Deng Y."/>
            <person name="Parks D.H."/>
            <person name="Jiang X."/>
            <person name="Yin X."/>
            <person name="Woodcroft B.J."/>
            <person name="Tyson G.W."/>
            <person name="Hugenholtz P."/>
            <person name="Polz M.F."/>
            <person name="Zhang T."/>
        </authorList>
    </citation>
    <scope>NUCLEOTIDE SEQUENCE</scope>
    <source>
        <strain evidence="11">HKST-UBA02</strain>
    </source>
</reference>
<protein>
    <recommendedName>
        <fullName evidence="10">Ion-translocating oxidoreductase complex subunit D</fullName>
        <ecNumber evidence="10">7.-.-.-</ecNumber>
    </recommendedName>
    <alternativeName>
        <fullName evidence="10">Rnf electron transport complex subunit D</fullName>
    </alternativeName>
</protein>
<evidence type="ECO:0000256" key="10">
    <source>
        <dbReference type="HAMAP-Rule" id="MF_00462"/>
    </source>
</evidence>
<evidence type="ECO:0000256" key="2">
    <source>
        <dbReference type="ARBA" id="ARBA00022553"/>
    </source>
</evidence>
<proteinExistence type="inferred from homology"/>
<sequence length="337" mass="35364">MTTTGSDLVLQSPPFDSARLTTPKLMQEVTLATVPVLLAAVWFFGITALFIVAAACAGAMGAEWLFGQRTATGRRGATLGDGTALLTGVLMGLTLPPTIPLWMAFVGGLVGIGIGKLVWGGLGGNIFNPALVGRAFLQAAFPTALTTWRASGGADTLFHVDKGAFAIPFASSGVDAVTTATALSRMKFDAEFLPWLDLLRGNVAGSLGETSAGILILCGIWMGVRRLYDWRVPVTILVTVAVLGQIFHFVSPEKYPDALFMLFSGGLLYGAVFMATDPATSPTAPRGALIFGAGIGVLVVLIRLFGGLPEGVMYAILLMNATTPLIERVTQPRIFGR</sequence>
<dbReference type="PANTHER" id="PTHR30578">
    <property type="entry name" value="ELECTRON TRANSPORT COMPLEX PROTEIN RNFD"/>
    <property type="match status" value="1"/>
</dbReference>
<keyword evidence="2 10" id="KW-0597">Phosphoprotein</keyword>
<name>A0A956N8G3_UNCEI</name>
<keyword evidence="10" id="KW-1003">Cell membrane</keyword>
<dbReference type="GO" id="GO:0022900">
    <property type="term" value="P:electron transport chain"/>
    <property type="evidence" value="ECO:0007669"/>
    <property type="project" value="UniProtKB-UniRule"/>
</dbReference>
<organism evidence="11 12">
    <name type="scientific">Eiseniibacteriota bacterium</name>
    <dbReference type="NCBI Taxonomy" id="2212470"/>
    <lineage>
        <taxon>Bacteria</taxon>
        <taxon>Candidatus Eiseniibacteriota</taxon>
    </lineage>
</organism>
<keyword evidence="1 10" id="KW-0813">Transport</keyword>
<feature type="modified residue" description="FMN phosphoryl threonine" evidence="10">
    <location>
        <position position="181"/>
    </location>
</feature>
<evidence type="ECO:0000256" key="3">
    <source>
        <dbReference type="ARBA" id="ARBA00022630"/>
    </source>
</evidence>
<evidence type="ECO:0000256" key="4">
    <source>
        <dbReference type="ARBA" id="ARBA00022643"/>
    </source>
</evidence>
<dbReference type="AlphaFoldDB" id="A0A956N8G3"/>
<dbReference type="NCBIfam" id="TIGR01946">
    <property type="entry name" value="rnfD"/>
    <property type="match status" value="1"/>
</dbReference>
<dbReference type="PANTHER" id="PTHR30578:SF0">
    <property type="entry name" value="ION-TRANSLOCATING OXIDOREDUCTASE COMPLEX SUBUNIT D"/>
    <property type="match status" value="1"/>
</dbReference>
<dbReference type="GO" id="GO:0005886">
    <property type="term" value="C:plasma membrane"/>
    <property type="evidence" value="ECO:0007669"/>
    <property type="project" value="UniProtKB-SubCell"/>
</dbReference>
<comment type="subunit">
    <text evidence="10">The complex is composed of six subunits: RnfA, RnfB, RnfC, RnfD, RnfE and RnfG.</text>
</comment>
<feature type="transmembrane region" description="Helical" evidence="10">
    <location>
        <begin position="288"/>
        <end position="306"/>
    </location>
</feature>
<comment type="similarity">
    <text evidence="10">Belongs to the NqrB/RnfD family.</text>
</comment>
<feature type="transmembrane region" description="Helical" evidence="10">
    <location>
        <begin position="78"/>
        <end position="95"/>
    </location>
</feature>
<dbReference type="HAMAP" id="MF_00462">
    <property type="entry name" value="RsxD_RnfD"/>
    <property type="match status" value="1"/>
</dbReference>
<keyword evidence="9 10" id="KW-0472">Membrane</keyword>
<dbReference type="Pfam" id="PF03116">
    <property type="entry name" value="NQR2_RnfD_RnfE"/>
    <property type="match status" value="1"/>
</dbReference>
<dbReference type="InterPro" id="IPR004338">
    <property type="entry name" value="NqrB/RnfD"/>
</dbReference>
<feature type="transmembrane region" description="Helical" evidence="10">
    <location>
        <begin position="36"/>
        <end position="66"/>
    </location>
</feature>
<dbReference type="EMBL" id="JAGQHS010000002">
    <property type="protein sequence ID" value="MCA9754316.1"/>
    <property type="molecule type" value="Genomic_DNA"/>
</dbReference>
<comment type="cofactor">
    <cofactor evidence="10">
        <name>FMN</name>
        <dbReference type="ChEBI" id="CHEBI:58210"/>
    </cofactor>
</comment>
<reference evidence="11" key="1">
    <citation type="submission" date="2020-04" db="EMBL/GenBank/DDBJ databases">
        <authorList>
            <person name="Zhang T."/>
        </authorList>
    </citation>
    <scope>NUCLEOTIDE SEQUENCE</scope>
    <source>
        <strain evidence="11">HKST-UBA02</strain>
    </source>
</reference>
<comment type="subcellular location">
    <subcellularLocation>
        <location evidence="10">Cell membrane</location>
        <topology evidence="10">Multi-pass membrane protein</topology>
    </subcellularLocation>
</comment>
<accession>A0A956N8G3</accession>
<dbReference type="GO" id="GO:0055085">
    <property type="term" value="P:transmembrane transport"/>
    <property type="evidence" value="ECO:0007669"/>
    <property type="project" value="InterPro"/>
</dbReference>
<feature type="transmembrane region" description="Helical" evidence="10">
    <location>
        <begin position="258"/>
        <end position="276"/>
    </location>
</feature>
<gene>
    <name evidence="10" type="primary">rnfD</name>
    <name evidence="11" type="ORF">KDA27_00830</name>
</gene>
<evidence type="ECO:0000256" key="6">
    <source>
        <dbReference type="ARBA" id="ARBA00022967"/>
    </source>
</evidence>
<evidence type="ECO:0000256" key="5">
    <source>
        <dbReference type="ARBA" id="ARBA00022692"/>
    </source>
</evidence>
<evidence type="ECO:0000256" key="9">
    <source>
        <dbReference type="ARBA" id="ARBA00023136"/>
    </source>
</evidence>
<comment type="function">
    <text evidence="10">Part of a membrane-bound complex that couples electron transfer with translocation of ions across the membrane.</text>
</comment>